<evidence type="ECO:0000259" key="5">
    <source>
        <dbReference type="Pfam" id="PF00135"/>
    </source>
</evidence>
<dbReference type="PROSITE" id="PS00941">
    <property type="entry name" value="CARBOXYLESTERASE_B_2"/>
    <property type="match status" value="1"/>
</dbReference>
<comment type="caution">
    <text evidence="6">The sequence shown here is derived from an EMBL/GenBank/DDBJ whole genome shotgun (WGS) entry which is preliminary data.</text>
</comment>
<dbReference type="InterPro" id="IPR002018">
    <property type="entry name" value="CarbesteraseB"/>
</dbReference>
<dbReference type="InterPro" id="IPR019826">
    <property type="entry name" value="Carboxylesterase_B_AS"/>
</dbReference>
<feature type="active site" description="Charge relay system" evidence="3">
    <location>
        <position position="486"/>
    </location>
</feature>
<feature type="chain" id="PRO_5040528780" description="Carboxylic ester hydrolase" evidence="4">
    <location>
        <begin position="21"/>
        <end position="694"/>
    </location>
</feature>
<keyword evidence="2 4" id="KW-0378">Hydrolase</keyword>
<dbReference type="GO" id="GO:0004104">
    <property type="term" value="F:cholinesterase activity"/>
    <property type="evidence" value="ECO:0007669"/>
    <property type="project" value="InterPro"/>
</dbReference>
<dbReference type="EC" id="3.1.1.-" evidence="4"/>
<evidence type="ECO:0000256" key="3">
    <source>
        <dbReference type="PIRSR" id="PIRSR600997-1"/>
    </source>
</evidence>
<keyword evidence="4" id="KW-0732">Signal</keyword>
<evidence type="ECO:0000256" key="2">
    <source>
        <dbReference type="ARBA" id="ARBA00022801"/>
    </source>
</evidence>
<sequence length="694" mass="73859">MKTFTLSCLVAAASLQAVFAQVLIAPETDMSSTVVSDTNSTAPTSRLGASTPTILNSVHVLVDNNLEVGGANFPFIYLPDQRIAFRGSASCGKLGELLYSAQSRSLPAVQKMLTQVAPDVAEFWIDTGASDSLYLTTCDTLVMKNGQATIKTGGSCMRLLPSLCSNANTSGKVTVQTTLGRVTGARDAMGFRFQGIRYAQAPVGNLRFAAPVPVTTKWLNAVDAIAPGNKCPQLGDLPGGNEDCLFLNVFTPVLSAENKNLLPVMFYLHGGAFITGTGSDPAFNAANMASRGQVVVVTINYRLGLLGFLERVDAGISRSTLPGNQSVRDMLVALKWVQDHIASFGGDKTKVTIFGASAGGTAVRTLLSMPAATKGLFRAAISQSDPIHLPFNNVKTASTTVSGGAMTLLKCADLACMRAKSVDELLNAQNTIVGQAILHAPEQSYIELIKPSIDGILILNNFDQLIAGKNGGFHQVPLMIGTMKNEADGFLPLMGQLTFMPPTVMGATMNTLLGYQRTMITIGSLDMYPIDGSNLDGTREAEGLFATDYIFVCPAQFIAKAYAATNTPVYQYQFQRGYNPNRPADDICATRACHGDDIAIVFASPSLMNNASTYPWTAADAALSRTVMDRWTAFAVSGGNPNVSGDSSNPAWPQYDGKTQSIFMLDTTSSVSTGGIRPQNCAFLDQTINYDFQL</sequence>
<feature type="active site" description="Charge relay system" evidence="3">
    <location>
        <position position="594"/>
    </location>
</feature>
<dbReference type="OrthoDB" id="408631at2759"/>
<dbReference type="PROSITE" id="PS00122">
    <property type="entry name" value="CARBOXYLESTERASE_B_1"/>
    <property type="match status" value="1"/>
</dbReference>
<accession>A0A9P6QSM8</accession>
<gene>
    <name evidence="6" type="ORF">BGZ97_004880</name>
</gene>
<dbReference type="InterPro" id="IPR019819">
    <property type="entry name" value="Carboxylesterase_B_CS"/>
</dbReference>
<dbReference type="Proteomes" id="UP000823405">
    <property type="component" value="Unassembled WGS sequence"/>
</dbReference>
<keyword evidence="7" id="KW-1185">Reference proteome</keyword>
<feature type="domain" description="Carboxylesterase type B" evidence="5">
    <location>
        <begin position="174"/>
        <end position="683"/>
    </location>
</feature>
<dbReference type="EMBL" id="JAAAIN010002256">
    <property type="protein sequence ID" value="KAG0295193.1"/>
    <property type="molecule type" value="Genomic_DNA"/>
</dbReference>
<dbReference type="PANTHER" id="PTHR11559">
    <property type="entry name" value="CARBOXYLESTERASE"/>
    <property type="match status" value="1"/>
</dbReference>
<dbReference type="InterPro" id="IPR029058">
    <property type="entry name" value="AB_hydrolase_fold"/>
</dbReference>
<comment type="similarity">
    <text evidence="1 4">Belongs to the type-B carboxylesterase/lipase family.</text>
</comment>
<evidence type="ECO:0000256" key="1">
    <source>
        <dbReference type="ARBA" id="ARBA00005964"/>
    </source>
</evidence>
<feature type="active site" description="Acyl-ester intermediate" evidence="3">
    <location>
        <position position="357"/>
    </location>
</feature>
<reference evidence="6" key="1">
    <citation type="journal article" date="2020" name="Fungal Divers.">
        <title>Resolving the Mortierellaceae phylogeny through synthesis of multi-gene phylogenetics and phylogenomics.</title>
        <authorList>
            <person name="Vandepol N."/>
            <person name="Liber J."/>
            <person name="Desiro A."/>
            <person name="Na H."/>
            <person name="Kennedy M."/>
            <person name="Barry K."/>
            <person name="Grigoriev I.V."/>
            <person name="Miller A.N."/>
            <person name="O'Donnell K."/>
            <person name="Stajich J.E."/>
            <person name="Bonito G."/>
        </authorList>
    </citation>
    <scope>NUCLEOTIDE SEQUENCE</scope>
    <source>
        <strain evidence="6">NVP60</strain>
    </source>
</reference>
<protein>
    <recommendedName>
        <fullName evidence="4">Carboxylic ester hydrolase</fullName>
        <ecNumber evidence="4">3.1.1.-</ecNumber>
    </recommendedName>
</protein>
<organism evidence="6 7">
    <name type="scientific">Linnemannia gamsii</name>
    <dbReference type="NCBI Taxonomy" id="64522"/>
    <lineage>
        <taxon>Eukaryota</taxon>
        <taxon>Fungi</taxon>
        <taxon>Fungi incertae sedis</taxon>
        <taxon>Mucoromycota</taxon>
        <taxon>Mortierellomycotina</taxon>
        <taxon>Mortierellomycetes</taxon>
        <taxon>Mortierellales</taxon>
        <taxon>Mortierellaceae</taxon>
        <taxon>Linnemannia</taxon>
    </lineage>
</organism>
<name>A0A9P6QSM8_9FUNG</name>
<feature type="signal peptide" evidence="4">
    <location>
        <begin position="1"/>
        <end position="20"/>
    </location>
</feature>
<dbReference type="SUPFAM" id="SSF53474">
    <property type="entry name" value="alpha/beta-Hydrolases"/>
    <property type="match status" value="1"/>
</dbReference>
<dbReference type="InterPro" id="IPR050309">
    <property type="entry name" value="Type-B_Carboxylest/Lipase"/>
</dbReference>
<evidence type="ECO:0000313" key="6">
    <source>
        <dbReference type="EMBL" id="KAG0295193.1"/>
    </source>
</evidence>
<dbReference type="AlphaFoldDB" id="A0A9P6QSM8"/>
<dbReference type="InterPro" id="IPR000997">
    <property type="entry name" value="Cholinesterase"/>
</dbReference>
<evidence type="ECO:0000313" key="7">
    <source>
        <dbReference type="Proteomes" id="UP000823405"/>
    </source>
</evidence>
<evidence type="ECO:0000256" key="4">
    <source>
        <dbReference type="RuleBase" id="RU361235"/>
    </source>
</evidence>
<proteinExistence type="inferred from homology"/>
<dbReference type="Pfam" id="PF00135">
    <property type="entry name" value="COesterase"/>
    <property type="match status" value="1"/>
</dbReference>
<dbReference type="PRINTS" id="PR00878">
    <property type="entry name" value="CHOLNESTRASE"/>
</dbReference>
<dbReference type="Gene3D" id="3.40.50.1820">
    <property type="entry name" value="alpha/beta hydrolase"/>
    <property type="match status" value="1"/>
</dbReference>